<dbReference type="EMBL" id="AUVB01000024">
    <property type="protein sequence ID" value="KGE04575.1"/>
    <property type="molecule type" value="Genomic_DNA"/>
</dbReference>
<accession>A0A095VTB4</accession>
<feature type="compositionally biased region" description="Pro residues" evidence="1">
    <location>
        <begin position="41"/>
        <end position="50"/>
    </location>
</feature>
<dbReference type="SUPFAM" id="SSF48452">
    <property type="entry name" value="TPR-like"/>
    <property type="match status" value="1"/>
</dbReference>
<feature type="region of interest" description="Disordered" evidence="1">
    <location>
        <begin position="21"/>
        <end position="51"/>
    </location>
</feature>
<feature type="signal peptide" evidence="2">
    <location>
        <begin position="1"/>
        <end position="19"/>
    </location>
</feature>
<keyword evidence="2" id="KW-0732">Signal</keyword>
<keyword evidence="4" id="KW-1185">Reference proteome</keyword>
<organism evidence="3 4">
    <name type="scientific">Pseudohaliea rubra DSM 19751</name>
    <dbReference type="NCBI Taxonomy" id="1265313"/>
    <lineage>
        <taxon>Bacteria</taxon>
        <taxon>Pseudomonadati</taxon>
        <taxon>Pseudomonadota</taxon>
        <taxon>Gammaproteobacteria</taxon>
        <taxon>Cellvibrionales</taxon>
        <taxon>Halieaceae</taxon>
        <taxon>Pseudohaliea</taxon>
    </lineage>
</organism>
<evidence type="ECO:0000256" key="1">
    <source>
        <dbReference type="SAM" id="MobiDB-lite"/>
    </source>
</evidence>
<dbReference type="HOGENOM" id="CLU_1764905_0_0_6"/>
<name>A0A095VTB4_9GAMM</name>
<evidence type="ECO:0000256" key="2">
    <source>
        <dbReference type="SAM" id="SignalP"/>
    </source>
</evidence>
<reference evidence="3 4" key="1">
    <citation type="journal article" date="2014" name="Genome Announc.">
        <title>Genome Sequence of Gammaproteobacterial Pseudohaliea rubra Type Strain DSM 19751, Isolated from Coastal Seawater of the Mediterranean Sea.</title>
        <authorList>
            <person name="Spring S."/>
            <person name="Fiebig A."/>
            <person name="Riedel T."/>
            <person name="Goker M."/>
            <person name="Klenk H.P."/>
        </authorList>
    </citation>
    <scope>NUCLEOTIDE SEQUENCE [LARGE SCALE GENOMIC DNA]</scope>
    <source>
        <strain evidence="3 4">DSM 19751</strain>
    </source>
</reference>
<dbReference type="InterPro" id="IPR011990">
    <property type="entry name" value="TPR-like_helical_dom_sf"/>
</dbReference>
<dbReference type="Gene3D" id="1.25.40.10">
    <property type="entry name" value="Tetratricopeptide repeat domain"/>
    <property type="match status" value="1"/>
</dbReference>
<protein>
    <submittedName>
        <fullName evidence="3">TPR repeat protein</fullName>
    </submittedName>
</protein>
<dbReference type="RefSeq" id="WP_035514613.1">
    <property type="nucleotide sequence ID" value="NZ_KN234749.1"/>
</dbReference>
<dbReference type="AlphaFoldDB" id="A0A095VTB4"/>
<dbReference type="Pfam" id="PF14559">
    <property type="entry name" value="TPR_19"/>
    <property type="match status" value="1"/>
</dbReference>
<gene>
    <name evidence="3" type="ORF">HRUBRA_00914</name>
</gene>
<proteinExistence type="predicted"/>
<feature type="chain" id="PRO_5001912726" evidence="2">
    <location>
        <begin position="20"/>
        <end position="133"/>
    </location>
</feature>
<evidence type="ECO:0000313" key="3">
    <source>
        <dbReference type="EMBL" id="KGE04575.1"/>
    </source>
</evidence>
<comment type="caution">
    <text evidence="3">The sequence shown here is derived from an EMBL/GenBank/DDBJ whole genome shotgun (WGS) entry which is preliminary data.</text>
</comment>
<dbReference type="Proteomes" id="UP000029640">
    <property type="component" value="Unassembled WGS sequence"/>
</dbReference>
<sequence length="133" mass="13772">MSLRSLLVFVLAGFLAACAGSPPRETPAPVDTPPGESGRPVPAPAPPPVAPATDAVADLLARARDARESGETERALALLERAQRLDPVRGALYLELARTHAAAGDAAQAKAFAERGLLYCQGSECSALAPFTR</sequence>
<evidence type="ECO:0000313" key="4">
    <source>
        <dbReference type="Proteomes" id="UP000029640"/>
    </source>
</evidence>
<dbReference type="PROSITE" id="PS51257">
    <property type="entry name" value="PROKAR_LIPOPROTEIN"/>
    <property type="match status" value="1"/>
</dbReference>
<dbReference type="STRING" id="1265313.HRUBRA_00914"/>